<dbReference type="RefSeq" id="WP_394317157.1">
    <property type="nucleotide sequence ID" value="NZ_JBHMQV010000004.1"/>
</dbReference>
<proteinExistence type="predicted"/>
<evidence type="ECO:0000313" key="1">
    <source>
        <dbReference type="EMBL" id="MFC0843365.1"/>
    </source>
</evidence>
<organism evidence="1 2">
    <name type="scientific">Streptomyces noboritoensis</name>
    <dbReference type="NCBI Taxonomy" id="67337"/>
    <lineage>
        <taxon>Bacteria</taxon>
        <taxon>Bacillati</taxon>
        <taxon>Actinomycetota</taxon>
        <taxon>Actinomycetes</taxon>
        <taxon>Kitasatosporales</taxon>
        <taxon>Streptomycetaceae</taxon>
        <taxon>Streptomyces</taxon>
    </lineage>
</organism>
<accession>A0ABV6TFV2</accession>
<dbReference type="Proteomes" id="UP001589887">
    <property type="component" value="Unassembled WGS sequence"/>
</dbReference>
<name>A0ABV6TFV2_9ACTN</name>
<evidence type="ECO:0000313" key="2">
    <source>
        <dbReference type="Proteomes" id="UP001589887"/>
    </source>
</evidence>
<reference evidence="1 2" key="1">
    <citation type="submission" date="2024-09" db="EMBL/GenBank/DDBJ databases">
        <authorList>
            <person name="Sun Q."/>
            <person name="Mori K."/>
        </authorList>
    </citation>
    <scope>NUCLEOTIDE SEQUENCE [LARGE SCALE GENOMIC DNA]</scope>
    <source>
        <strain evidence="1 2">JCM 4557</strain>
    </source>
</reference>
<sequence length="54" mass="6125">MKVSEFWEKGPFSHSFGTGVPCVGGSHTYQVHAWGFDSDLIQYHAYSQRLTFPC</sequence>
<comment type="caution">
    <text evidence="1">The sequence shown here is derived from an EMBL/GenBank/DDBJ whole genome shotgun (WGS) entry which is preliminary data.</text>
</comment>
<protein>
    <submittedName>
        <fullName evidence="1">Uncharacterized protein</fullName>
    </submittedName>
</protein>
<gene>
    <name evidence="1" type="ORF">ACFH04_06380</name>
</gene>
<dbReference type="EMBL" id="JBHMQV010000004">
    <property type="protein sequence ID" value="MFC0843365.1"/>
    <property type="molecule type" value="Genomic_DNA"/>
</dbReference>
<keyword evidence="2" id="KW-1185">Reference proteome</keyword>